<dbReference type="Pfam" id="PF01425">
    <property type="entry name" value="Amidase"/>
    <property type="match status" value="1"/>
</dbReference>
<evidence type="ECO:0000256" key="1">
    <source>
        <dbReference type="PIRSR" id="PIRSR001221-1"/>
    </source>
</evidence>
<keyword evidence="5" id="KW-1185">Reference proteome</keyword>
<evidence type="ECO:0000259" key="3">
    <source>
        <dbReference type="Pfam" id="PF01425"/>
    </source>
</evidence>
<feature type="active site" description="Charge relay system" evidence="1">
    <location>
        <position position="129"/>
    </location>
</feature>
<dbReference type="InterPro" id="IPR023631">
    <property type="entry name" value="Amidase_dom"/>
</dbReference>
<evidence type="ECO:0000313" key="4">
    <source>
        <dbReference type="EMBL" id="KAG8196363.1"/>
    </source>
</evidence>
<accession>A0AAV6VJQ2</accession>
<feature type="active site" description="Charge relay system" evidence="1">
    <location>
        <position position="204"/>
    </location>
</feature>
<reference evidence="4 5" key="1">
    <citation type="journal article" date="2022" name="Nat. Ecol. Evol.">
        <title>A masculinizing supergene underlies an exaggerated male reproductive morph in a spider.</title>
        <authorList>
            <person name="Hendrickx F."/>
            <person name="De Corte Z."/>
            <person name="Sonet G."/>
            <person name="Van Belleghem S.M."/>
            <person name="Kostlbacher S."/>
            <person name="Vangestel C."/>
        </authorList>
    </citation>
    <scope>NUCLEOTIDE SEQUENCE [LARGE SCALE GENOMIC DNA]</scope>
    <source>
        <strain evidence="4">W744_W776</strain>
    </source>
</reference>
<organism evidence="4 5">
    <name type="scientific">Oedothorax gibbosus</name>
    <dbReference type="NCBI Taxonomy" id="931172"/>
    <lineage>
        <taxon>Eukaryota</taxon>
        <taxon>Metazoa</taxon>
        <taxon>Ecdysozoa</taxon>
        <taxon>Arthropoda</taxon>
        <taxon>Chelicerata</taxon>
        <taxon>Arachnida</taxon>
        <taxon>Araneae</taxon>
        <taxon>Araneomorphae</taxon>
        <taxon>Entelegynae</taxon>
        <taxon>Araneoidea</taxon>
        <taxon>Linyphiidae</taxon>
        <taxon>Erigoninae</taxon>
        <taxon>Oedothorax</taxon>
    </lineage>
</organism>
<dbReference type="Gene3D" id="3.90.1300.10">
    <property type="entry name" value="Amidase signature (AS) domain"/>
    <property type="match status" value="1"/>
</dbReference>
<dbReference type="EMBL" id="JAFNEN010000071">
    <property type="protein sequence ID" value="KAG8196363.1"/>
    <property type="molecule type" value="Genomic_DNA"/>
</dbReference>
<protein>
    <recommendedName>
        <fullName evidence="3">Amidase domain-containing protein</fullName>
    </recommendedName>
</protein>
<evidence type="ECO:0000313" key="5">
    <source>
        <dbReference type="Proteomes" id="UP000827092"/>
    </source>
</evidence>
<feature type="signal peptide" evidence="2">
    <location>
        <begin position="1"/>
        <end position="15"/>
    </location>
</feature>
<dbReference type="SUPFAM" id="SSF75304">
    <property type="entry name" value="Amidase signature (AS) enzymes"/>
    <property type="match status" value="1"/>
</dbReference>
<proteinExistence type="predicted"/>
<comment type="caution">
    <text evidence="4">The sequence shown here is derived from an EMBL/GenBank/DDBJ whole genome shotgun (WGS) entry which is preliminary data.</text>
</comment>
<dbReference type="GO" id="GO:0012505">
    <property type="term" value="C:endomembrane system"/>
    <property type="evidence" value="ECO:0007669"/>
    <property type="project" value="TreeGrafter"/>
</dbReference>
<dbReference type="Proteomes" id="UP000827092">
    <property type="component" value="Unassembled WGS sequence"/>
</dbReference>
<dbReference type="InterPro" id="IPR052739">
    <property type="entry name" value="FAAH2"/>
</dbReference>
<dbReference type="PIRSF" id="PIRSF001221">
    <property type="entry name" value="Amidase_fungi"/>
    <property type="match status" value="1"/>
</dbReference>
<keyword evidence="2" id="KW-0732">Signal</keyword>
<dbReference type="AlphaFoldDB" id="A0AAV6VJQ2"/>
<gene>
    <name evidence="4" type="ORF">JTE90_009581</name>
</gene>
<feature type="domain" description="Amidase" evidence="3">
    <location>
        <begin position="67"/>
        <end position="500"/>
    </location>
</feature>
<dbReference type="PANTHER" id="PTHR43372">
    <property type="entry name" value="FATTY-ACID AMIDE HYDROLASE"/>
    <property type="match status" value="1"/>
</dbReference>
<dbReference type="InterPro" id="IPR036928">
    <property type="entry name" value="AS_sf"/>
</dbReference>
<feature type="chain" id="PRO_5043775836" description="Amidase domain-containing protein" evidence="2">
    <location>
        <begin position="16"/>
        <end position="521"/>
    </location>
</feature>
<dbReference type="PANTHER" id="PTHR43372:SF3">
    <property type="entry name" value="AT07710P-RELATED"/>
    <property type="match status" value="1"/>
</dbReference>
<name>A0AAV6VJQ2_9ARAC</name>
<feature type="active site" description="Acyl-ester intermediate" evidence="1">
    <location>
        <position position="228"/>
    </location>
</feature>
<evidence type="ECO:0000256" key="2">
    <source>
        <dbReference type="SAM" id="SignalP"/>
    </source>
</evidence>
<sequence length="521" mass="58081">MIVLFLSQLVRVITTLTRPYSEYVLDFIYSLFMGKTKVLPSIDNRILLMSATELALKIRKRQLSCVEVMEAYVARCKAVHPYVNAAVDERYEDALKDAKAVDEFLVSGKKSEEDIARDTPLLGVPFTVKECIGVKGLAQTCGIMKYKDRVAEADSEPTSSYRNAGGIPLTVTNVPEFCMWWESANHFFGMTKNPYDNRRSVGGSSGGEGSIITSAAAVIGIGNDIAGSVRLPASFCGIYGHKPTNGIVSNKGSFPEEDVADASFMCTGPMCRYAQDLPLLTRLLANNNNSVKWNSKVNFKKVKVYYMEEIPGILYSAVPKIISAVRKAVRYFEEEYGIQAVKADIPEMSSAFRIWECKLLECGMPPFKTDLAHGQPINLHLEMLKNLLGLKSEHTQPALYFALIDRRDKDKFYHECLKKFEVLKQKFEKILEEDAVFILPTQCDVPPHYLMTIPKYPNLGYTCIFNILGYPSTQVPTGLCHGVPIGIQVISRKYQDHLTLAAGVELDKVFGGWVSPCPVNV</sequence>